<dbReference type="InterPro" id="IPR036894">
    <property type="entry name" value="YbaB-like_sf"/>
</dbReference>
<dbReference type="Gene3D" id="3.30.1310.10">
    <property type="entry name" value="Nucleoid-associated protein YbaB-like domain"/>
    <property type="match status" value="1"/>
</dbReference>
<dbReference type="InterPro" id="IPR004401">
    <property type="entry name" value="YbaB/EbfC"/>
</dbReference>
<evidence type="ECO:0008006" key="4">
    <source>
        <dbReference type="Google" id="ProtNLM"/>
    </source>
</evidence>
<dbReference type="Proteomes" id="UP000239209">
    <property type="component" value="Unassembled WGS sequence"/>
</dbReference>
<dbReference type="AlphaFoldDB" id="A0A2T0SEU5"/>
<evidence type="ECO:0000256" key="1">
    <source>
        <dbReference type="ARBA" id="ARBA00023125"/>
    </source>
</evidence>
<proteinExistence type="predicted"/>
<protein>
    <recommendedName>
        <fullName evidence="4">DNA-binding protein YbaB</fullName>
    </recommendedName>
</protein>
<organism evidence="2 3">
    <name type="scientific">Pseudosporangium ferrugineum</name>
    <dbReference type="NCBI Taxonomy" id="439699"/>
    <lineage>
        <taxon>Bacteria</taxon>
        <taxon>Bacillati</taxon>
        <taxon>Actinomycetota</taxon>
        <taxon>Actinomycetes</taxon>
        <taxon>Micromonosporales</taxon>
        <taxon>Micromonosporaceae</taxon>
        <taxon>Pseudosporangium</taxon>
    </lineage>
</organism>
<dbReference type="EMBL" id="PVZG01000002">
    <property type="protein sequence ID" value="PRY31934.1"/>
    <property type="molecule type" value="Genomic_DNA"/>
</dbReference>
<dbReference type="GO" id="GO:0005829">
    <property type="term" value="C:cytosol"/>
    <property type="evidence" value="ECO:0007669"/>
    <property type="project" value="TreeGrafter"/>
</dbReference>
<dbReference type="OrthoDB" id="3626148at2"/>
<keyword evidence="3" id="KW-1185">Reference proteome</keyword>
<dbReference type="PANTHER" id="PTHR33449">
    <property type="entry name" value="NUCLEOID-ASSOCIATED PROTEIN YBAB"/>
    <property type="match status" value="1"/>
</dbReference>
<comment type="caution">
    <text evidence="2">The sequence shown here is derived from an EMBL/GenBank/DDBJ whole genome shotgun (WGS) entry which is preliminary data.</text>
</comment>
<evidence type="ECO:0000313" key="2">
    <source>
        <dbReference type="EMBL" id="PRY31934.1"/>
    </source>
</evidence>
<dbReference type="Pfam" id="PF02575">
    <property type="entry name" value="YbaB_DNA_bd"/>
    <property type="match status" value="1"/>
</dbReference>
<sequence length="110" mass="11886">MELSQPGTEQLRASLDDLLEEVRAGTERIGELQHELETREITGYAGSGEVTVRLLGTGQFVDVSIDPDTYRRYDADTVGTLVLAAVNDGLARLQEAGREIFAPVLGPVEG</sequence>
<keyword evidence="1" id="KW-0238">DNA-binding</keyword>
<evidence type="ECO:0000313" key="3">
    <source>
        <dbReference type="Proteomes" id="UP000239209"/>
    </source>
</evidence>
<reference evidence="2 3" key="1">
    <citation type="submission" date="2018-03" db="EMBL/GenBank/DDBJ databases">
        <title>Genomic Encyclopedia of Archaeal and Bacterial Type Strains, Phase II (KMG-II): from individual species to whole genera.</title>
        <authorList>
            <person name="Goeker M."/>
        </authorList>
    </citation>
    <scope>NUCLEOTIDE SEQUENCE [LARGE SCALE GENOMIC DNA]</scope>
    <source>
        <strain evidence="2 3">DSM 45348</strain>
    </source>
</reference>
<dbReference type="GO" id="GO:0003677">
    <property type="term" value="F:DNA binding"/>
    <property type="evidence" value="ECO:0007669"/>
    <property type="project" value="UniProtKB-KW"/>
</dbReference>
<dbReference type="PANTHER" id="PTHR33449:SF1">
    <property type="entry name" value="NUCLEOID-ASSOCIATED PROTEIN YBAB"/>
    <property type="match status" value="1"/>
</dbReference>
<name>A0A2T0SEU5_9ACTN</name>
<dbReference type="SUPFAM" id="SSF82607">
    <property type="entry name" value="YbaB-like"/>
    <property type="match status" value="1"/>
</dbReference>
<gene>
    <name evidence="2" type="ORF">CLV70_102145</name>
</gene>
<dbReference type="RefSeq" id="WP_106125168.1">
    <property type="nucleotide sequence ID" value="NZ_PVZG01000002.1"/>
</dbReference>
<accession>A0A2T0SEU5</accession>